<evidence type="ECO:0000313" key="1">
    <source>
        <dbReference type="EMBL" id="JAH66867.1"/>
    </source>
</evidence>
<proteinExistence type="predicted"/>
<reference evidence="1" key="2">
    <citation type="journal article" date="2015" name="Fish Shellfish Immunol.">
        <title>Early steps in the European eel (Anguilla anguilla)-Vibrio vulnificus interaction in the gills: Role of the RtxA13 toxin.</title>
        <authorList>
            <person name="Callol A."/>
            <person name="Pajuelo D."/>
            <person name="Ebbesson L."/>
            <person name="Teles M."/>
            <person name="MacKenzie S."/>
            <person name="Amaro C."/>
        </authorList>
    </citation>
    <scope>NUCLEOTIDE SEQUENCE</scope>
</reference>
<accession>A0A0E9UM50</accession>
<reference evidence="1" key="1">
    <citation type="submission" date="2014-11" db="EMBL/GenBank/DDBJ databases">
        <authorList>
            <person name="Amaro Gonzalez C."/>
        </authorList>
    </citation>
    <scope>NUCLEOTIDE SEQUENCE</scope>
</reference>
<dbReference type="EMBL" id="GBXM01041710">
    <property type="protein sequence ID" value="JAH66867.1"/>
    <property type="molecule type" value="Transcribed_RNA"/>
</dbReference>
<name>A0A0E9UM50_ANGAN</name>
<sequence>MMLLIYRCVFVSRWGRDR</sequence>
<protein>
    <submittedName>
        <fullName evidence="1">Uncharacterized protein</fullName>
    </submittedName>
</protein>
<dbReference type="AlphaFoldDB" id="A0A0E9UM50"/>
<organism evidence="1">
    <name type="scientific">Anguilla anguilla</name>
    <name type="common">European freshwater eel</name>
    <name type="synonym">Muraena anguilla</name>
    <dbReference type="NCBI Taxonomy" id="7936"/>
    <lineage>
        <taxon>Eukaryota</taxon>
        <taxon>Metazoa</taxon>
        <taxon>Chordata</taxon>
        <taxon>Craniata</taxon>
        <taxon>Vertebrata</taxon>
        <taxon>Euteleostomi</taxon>
        <taxon>Actinopterygii</taxon>
        <taxon>Neopterygii</taxon>
        <taxon>Teleostei</taxon>
        <taxon>Anguilliformes</taxon>
        <taxon>Anguillidae</taxon>
        <taxon>Anguilla</taxon>
    </lineage>
</organism>